<evidence type="ECO:0000313" key="1">
    <source>
        <dbReference type="EMBL" id="KAK1366245.1"/>
    </source>
</evidence>
<reference evidence="1" key="2">
    <citation type="submission" date="2023-05" db="EMBL/GenBank/DDBJ databases">
        <authorList>
            <person name="Schelkunov M.I."/>
        </authorList>
    </citation>
    <scope>NUCLEOTIDE SEQUENCE</scope>
    <source>
        <strain evidence="1">Hsosn_3</strain>
        <tissue evidence="1">Leaf</tissue>
    </source>
</reference>
<organism evidence="1 2">
    <name type="scientific">Heracleum sosnowskyi</name>
    <dbReference type="NCBI Taxonomy" id="360622"/>
    <lineage>
        <taxon>Eukaryota</taxon>
        <taxon>Viridiplantae</taxon>
        <taxon>Streptophyta</taxon>
        <taxon>Embryophyta</taxon>
        <taxon>Tracheophyta</taxon>
        <taxon>Spermatophyta</taxon>
        <taxon>Magnoliopsida</taxon>
        <taxon>eudicotyledons</taxon>
        <taxon>Gunneridae</taxon>
        <taxon>Pentapetalae</taxon>
        <taxon>asterids</taxon>
        <taxon>campanulids</taxon>
        <taxon>Apiales</taxon>
        <taxon>Apiaceae</taxon>
        <taxon>Apioideae</taxon>
        <taxon>apioid superclade</taxon>
        <taxon>Tordylieae</taxon>
        <taxon>Tordyliinae</taxon>
        <taxon>Heracleum</taxon>
    </lineage>
</organism>
<keyword evidence="2" id="KW-1185">Reference proteome</keyword>
<dbReference type="EMBL" id="JAUIZM010000009">
    <property type="protein sequence ID" value="KAK1366245.1"/>
    <property type="molecule type" value="Genomic_DNA"/>
</dbReference>
<comment type="caution">
    <text evidence="1">The sequence shown here is derived from an EMBL/GenBank/DDBJ whole genome shotgun (WGS) entry which is preliminary data.</text>
</comment>
<sequence length="117" mass="12583">MELLRKTSFLDLNCSGYVDADDDYEGGGGGGGGGAMAVLVIVTVWQCGAGHGDRKQCRKCVDSTVKGYYLSSLYSYTATGKTSFQKITSLLCTSLFPSNNLWNTIRASSYKGKHNAF</sequence>
<protein>
    <submittedName>
        <fullName evidence="1">Uncharacterized protein</fullName>
    </submittedName>
</protein>
<dbReference type="AlphaFoldDB" id="A0AAD8HEZ0"/>
<proteinExistence type="predicted"/>
<evidence type="ECO:0000313" key="2">
    <source>
        <dbReference type="Proteomes" id="UP001237642"/>
    </source>
</evidence>
<name>A0AAD8HEZ0_9APIA</name>
<accession>A0AAD8HEZ0</accession>
<gene>
    <name evidence="1" type="ORF">POM88_041806</name>
</gene>
<dbReference type="Proteomes" id="UP001237642">
    <property type="component" value="Unassembled WGS sequence"/>
</dbReference>
<reference evidence="1" key="1">
    <citation type="submission" date="2023-02" db="EMBL/GenBank/DDBJ databases">
        <title>Genome of toxic invasive species Heracleum sosnowskyi carries increased number of genes despite the absence of recent whole-genome duplications.</title>
        <authorList>
            <person name="Schelkunov M."/>
            <person name="Shtratnikova V."/>
            <person name="Makarenko M."/>
            <person name="Klepikova A."/>
            <person name="Omelchenko D."/>
            <person name="Novikova G."/>
            <person name="Obukhova E."/>
            <person name="Bogdanov V."/>
            <person name="Penin A."/>
            <person name="Logacheva M."/>
        </authorList>
    </citation>
    <scope>NUCLEOTIDE SEQUENCE</scope>
    <source>
        <strain evidence="1">Hsosn_3</strain>
        <tissue evidence="1">Leaf</tissue>
    </source>
</reference>